<dbReference type="EMBL" id="SEOL01000001">
    <property type="protein sequence ID" value="MBL0848492.1"/>
    <property type="molecule type" value="Genomic_DNA"/>
</dbReference>
<reference evidence="9" key="1">
    <citation type="submission" date="2019-02" db="EMBL/GenBank/DDBJ databases">
        <title>A novel Candidatus Liberibacter species associated with the New Zealand native fuchsia psyllid, Ctenarytaina fuchsiae.</title>
        <authorList>
            <person name="Thompson S.M."/>
            <person name="Jorgensen N."/>
            <person name="David C."/>
            <person name="Bulman S.R."/>
            <person name="Smith G.R."/>
        </authorList>
    </citation>
    <scope>NUCLEOTIDE SEQUENCE</scope>
    <source>
        <strain evidence="9">Oxford</strain>
    </source>
</reference>
<dbReference type="SUPFAM" id="SSF100950">
    <property type="entry name" value="NagB/RpiA/CoA transferase-like"/>
    <property type="match status" value="1"/>
</dbReference>
<dbReference type="InterPro" id="IPR037171">
    <property type="entry name" value="NagB/RpiA_transferase-like"/>
</dbReference>
<protein>
    <recommendedName>
        <fullName evidence="6 7">6-phosphogluconolactonase</fullName>
        <shortName evidence="7">6PGL</shortName>
        <ecNumber evidence="5 7">3.1.1.31</ecNumber>
    </recommendedName>
</protein>
<evidence type="ECO:0000256" key="6">
    <source>
        <dbReference type="ARBA" id="ARBA00020337"/>
    </source>
</evidence>
<dbReference type="AlphaFoldDB" id="A0A937AKK3"/>
<sequence>MSRYKLHIWENKRQLAQELAQRVATQLSLGITKRGYASLALSGGLTPQIFLRELSVINIDWDKILITLVDERFVPLEDPRSNQAFLSKYFFKNKAQKSSFIALYSLGKDLEESIQIANDKIQESICFPFDVVVLGMGTDGHTASFFPQGNTLFTALDANTPRSVIAIKDGITHEQRITMTFSALYDARFLAVHIEGAKKKHTLDQAIAGFDTMKMPIRSILWHAHSLVEIYWAP</sequence>
<comment type="function">
    <text evidence="2 7">Hydrolysis of 6-phosphogluconolactone to 6-phosphogluconate.</text>
</comment>
<comment type="caution">
    <text evidence="9">The sequence shown here is derived from an EMBL/GenBank/DDBJ whole genome shotgun (WGS) entry which is preliminary data.</text>
</comment>
<dbReference type="PANTHER" id="PTHR11054:SF0">
    <property type="entry name" value="6-PHOSPHOGLUCONOLACTONASE"/>
    <property type="match status" value="1"/>
</dbReference>
<evidence type="ECO:0000256" key="4">
    <source>
        <dbReference type="ARBA" id="ARBA00010662"/>
    </source>
</evidence>
<dbReference type="Proteomes" id="UP000736856">
    <property type="component" value="Unassembled WGS sequence"/>
</dbReference>
<comment type="similarity">
    <text evidence="4 7">Belongs to the glucosamine/galactosamine-6-phosphate isomerase family. 6-phosphogluconolactonase subfamily.</text>
</comment>
<dbReference type="InterPro" id="IPR005900">
    <property type="entry name" value="6-phosphogluconolactonase_DevB"/>
</dbReference>
<dbReference type="NCBIfam" id="TIGR01198">
    <property type="entry name" value="pgl"/>
    <property type="match status" value="1"/>
</dbReference>
<comment type="pathway">
    <text evidence="3 7">Carbohydrate degradation; pentose phosphate pathway; D-ribulose 5-phosphate from D-glucose 6-phosphate (oxidative stage): step 2/3.</text>
</comment>
<dbReference type="Gene3D" id="3.40.50.1360">
    <property type="match status" value="1"/>
</dbReference>
<feature type="domain" description="Glucosamine/galactosamine-6-phosphate isomerase" evidence="8">
    <location>
        <begin position="11"/>
        <end position="221"/>
    </location>
</feature>
<evidence type="ECO:0000256" key="1">
    <source>
        <dbReference type="ARBA" id="ARBA00000832"/>
    </source>
</evidence>
<evidence type="ECO:0000256" key="3">
    <source>
        <dbReference type="ARBA" id="ARBA00004961"/>
    </source>
</evidence>
<evidence type="ECO:0000259" key="8">
    <source>
        <dbReference type="Pfam" id="PF01182"/>
    </source>
</evidence>
<accession>A0A937AKK3</accession>
<dbReference type="PANTHER" id="PTHR11054">
    <property type="entry name" value="6-PHOSPHOGLUCONOLACTONASE"/>
    <property type="match status" value="1"/>
</dbReference>
<evidence type="ECO:0000313" key="10">
    <source>
        <dbReference type="Proteomes" id="UP000736856"/>
    </source>
</evidence>
<dbReference type="EC" id="3.1.1.31" evidence="5 7"/>
<dbReference type="InterPro" id="IPR039104">
    <property type="entry name" value="6PGL"/>
</dbReference>
<dbReference type="Pfam" id="PF01182">
    <property type="entry name" value="Glucosamine_iso"/>
    <property type="match status" value="1"/>
</dbReference>
<evidence type="ECO:0000313" key="9">
    <source>
        <dbReference type="EMBL" id="MBL0848492.1"/>
    </source>
</evidence>
<dbReference type="InterPro" id="IPR006148">
    <property type="entry name" value="Glc/Gal-6P_isomerase"/>
</dbReference>
<evidence type="ECO:0000256" key="2">
    <source>
        <dbReference type="ARBA" id="ARBA00002681"/>
    </source>
</evidence>
<proteinExistence type="inferred from homology"/>
<name>A0A937AKK3_9HYPH</name>
<organism evidence="9 10">
    <name type="scientific">Candidatus Liberibacter ctenarytainae</name>
    <dbReference type="NCBI Taxonomy" id="2020335"/>
    <lineage>
        <taxon>Bacteria</taxon>
        <taxon>Pseudomonadati</taxon>
        <taxon>Pseudomonadota</taxon>
        <taxon>Alphaproteobacteria</taxon>
        <taxon>Hyphomicrobiales</taxon>
        <taxon>Rhizobiaceae</taxon>
        <taxon>Liberibacter</taxon>
    </lineage>
</organism>
<evidence type="ECO:0000256" key="5">
    <source>
        <dbReference type="ARBA" id="ARBA00013198"/>
    </source>
</evidence>
<evidence type="ECO:0000256" key="7">
    <source>
        <dbReference type="RuleBase" id="RU365095"/>
    </source>
</evidence>
<dbReference type="CDD" id="cd01400">
    <property type="entry name" value="6PGL"/>
    <property type="match status" value="1"/>
</dbReference>
<comment type="catalytic activity">
    <reaction evidence="1 7">
        <text>6-phospho-D-glucono-1,5-lactone + H2O = 6-phospho-D-gluconate + H(+)</text>
        <dbReference type="Rhea" id="RHEA:12556"/>
        <dbReference type="ChEBI" id="CHEBI:15377"/>
        <dbReference type="ChEBI" id="CHEBI:15378"/>
        <dbReference type="ChEBI" id="CHEBI:57955"/>
        <dbReference type="ChEBI" id="CHEBI:58759"/>
        <dbReference type="EC" id="3.1.1.31"/>
    </reaction>
</comment>
<dbReference type="GO" id="GO:0017057">
    <property type="term" value="F:6-phosphogluconolactonase activity"/>
    <property type="evidence" value="ECO:0007669"/>
    <property type="project" value="UniProtKB-UniRule"/>
</dbReference>
<dbReference type="GO" id="GO:0005975">
    <property type="term" value="P:carbohydrate metabolic process"/>
    <property type="evidence" value="ECO:0007669"/>
    <property type="project" value="UniProtKB-UniRule"/>
</dbReference>
<dbReference type="GO" id="GO:0006098">
    <property type="term" value="P:pentose-phosphate shunt"/>
    <property type="evidence" value="ECO:0007669"/>
    <property type="project" value="InterPro"/>
</dbReference>
<gene>
    <name evidence="7 9" type="primary">pgl</name>
    <name evidence="9" type="ORF">EU981_00065</name>
</gene>
<keyword evidence="7 9" id="KW-0378">Hydrolase</keyword>